<dbReference type="PANTHER" id="PTHR19331">
    <property type="entry name" value="SCAVENGER RECEPTOR DOMAIN-CONTAINING"/>
    <property type="match status" value="1"/>
</dbReference>
<feature type="compositionally biased region" description="Low complexity" evidence="11">
    <location>
        <begin position="2991"/>
        <end position="3010"/>
    </location>
</feature>
<evidence type="ECO:0000256" key="12">
    <source>
        <dbReference type="SAM" id="Phobius"/>
    </source>
</evidence>
<feature type="domain" description="SRCR" evidence="14">
    <location>
        <begin position="1710"/>
        <end position="1816"/>
    </location>
</feature>
<evidence type="ECO:0000256" key="3">
    <source>
        <dbReference type="ARBA" id="ARBA00022729"/>
    </source>
</evidence>
<evidence type="ECO:0000256" key="10">
    <source>
        <dbReference type="PROSITE-ProRule" id="PRU00196"/>
    </source>
</evidence>
<feature type="disulfide bond" evidence="10">
    <location>
        <begin position="2009"/>
        <end position="2019"/>
    </location>
</feature>
<feature type="disulfide bond" evidence="10">
    <location>
        <begin position="1433"/>
        <end position="1443"/>
    </location>
</feature>
<dbReference type="InterPro" id="IPR036772">
    <property type="entry name" value="SRCR-like_dom_sf"/>
</dbReference>
<feature type="domain" description="SRCR" evidence="14">
    <location>
        <begin position="816"/>
        <end position="921"/>
    </location>
</feature>
<comment type="caution">
    <text evidence="15">The sequence shown here is derived from an EMBL/GenBank/DDBJ whole genome shotgun (WGS) entry which is preliminary data.</text>
</comment>
<feature type="domain" description="SRCR" evidence="14">
    <location>
        <begin position="2622"/>
        <end position="2728"/>
    </location>
</feature>
<feature type="disulfide bond" evidence="10">
    <location>
        <begin position="1325"/>
        <end position="1335"/>
    </location>
</feature>
<feature type="disulfide bond" evidence="10">
    <location>
        <begin position="453"/>
        <end position="463"/>
    </location>
</feature>
<feature type="disulfide bond" evidence="10">
    <location>
        <begin position="122"/>
        <end position="132"/>
    </location>
</feature>
<evidence type="ECO:0000256" key="13">
    <source>
        <dbReference type="SAM" id="SignalP"/>
    </source>
</evidence>
<dbReference type="InterPro" id="IPR001190">
    <property type="entry name" value="SRCR"/>
</dbReference>
<feature type="disulfide bond" evidence="10">
    <location>
        <begin position="1101"/>
        <end position="1111"/>
    </location>
</feature>
<feature type="disulfide bond" evidence="10">
    <location>
        <begin position="1669"/>
        <end position="1679"/>
    </location>
</feature>
<evidence type="ECO:0000256" key="7">
    <source>
        <dbReference type="ARBA" id="ARBA00023157"/>
    </source>
</evidence>
<feature type="domain" description="SRCR" evidence="14">
    <location>
        <begin position="491"/>
        <end position="595"/>
    </location>
</feature>
<keyword evidence="3 13" id="KW-0732">Signal</keyword>
<dbReference type="PROSITE" id="PS50287">
    <property type="entry name" value="SRCR_2"/>
    <property type="match status" value="25"/>
</dbReference>
<dbReference type="Gene3D" id="3.10.250.10">
    <property type="entry name" value="SRCR-like domain"/>
    <property type="match status" value="25"/>
</dbReference>
<keyword evidence="9" id="KW-0325">Glycoprotein</keyword>
<feature type="domain" description="SRCR" evidence="14">
    <location>
        <begin position="280"/>
        <end position="373"/>
    </location>
</feature>
<keyword evidence="2 12" id="KW-0812">Transmembrane</keyword>
<comment type="subcellular location">
    <subcellularLocation>
        <location evidence="1">Membrane</location>
        <topology evidence="1">Single-pass membrane protein</topology>
    </subcellularLocation>
</comment>
<reference evidence="15 16" key="1">
    <citation type="submission" date="2020-08" db="EMBL/GenBank/DDBJ databases">
        <authorList>
            <person name="Hejnol A."/>
        </authorList>
    </citation>
    <scope>NUCLEOTIDE SEQUENCE [LARGE SCALE GENOMIC DNA]</scope>
</reference>
<feature type="disulfide bond" evidence="10">
    <location>
        <begin position="1782"/>
        <end position="1792"/>
    </location>
</feature>
<feature type="disulfide bond" evidence="10">
    <location>
        <begin position="673"/>
        <end position="683"/>
    </location>
</feature>
<keyword evidence="8" id="KW-0675">Receptor</keyword>
<feature type="disulfide bond" evidence="10">
    <location>
        <begin position="778"/>
        <end position="788"/>
    </location>
</feature>
<feature type="domain" description="SRCR" evidence="14">
    <location>
        <begin position="50"/>
        <end position="153"/>
    </location>
</feature>
<feature type="disulfide bond" evidence="10">
    <location>
        <begin position="889"/>
        <end position="899"/>
    </location>
</feature>
<keyword evidence="6 12" id="KW-0472">Membrane</keyword>
<feature type="domain" description="SRCR" evidence="14">
    <location>
        <begin position="379"/>
        <end position="488"/>
    </location>
</feature>
<evidence type="ECO:0000256" key="9">
    <source>
        <dbReference type="ARBA" id="ARBA00023180"/>
    </source>
</evidence>
<feature type="disulfide bond" evidence="10">
    <location>
        <begin position="235"/>
        <end position="245"/>
    </location>
</feature>
<feature type="disulfide bond" evidence="10">
    <location>
        <begin position="201"/>
        <end position="262"/>
    </location>
</feature>
<evidence type="ECO:0000256" key="4">
    <source>
        <dbReference type="ARBA" id="ARBA00022737"/>
    </source>
</evidence>
<dbReference type="FunFam" id="3.10.250.10:FF:000016">
    <property type="entry name" value="Scavenger receptor cysteine-rich protein type 12"/>
    <property type="match status" value="3"/>
</dbReference>
<evidence type="ECO:0000256" key="2">
    <source>
        <dbReference type="ARBA" id="ARBA00022692"/>
    </source>
</evidence>
<feature type="domain" description="SRCR" evidence="14">
    <location>
        <begin position="157"/>
        <end position="263"/>
    </location>
</feature>
<feature type="disulfide bond" evidence="10">
    <location>
        <begin position="1556"/>
        <end position="1566"/>
    </location>
</feature>
<evidence type="ECO:0000259" key="14">
    <source>
        <dbReference type="PROSITE" id="PS50287"/>
    </source>
</evidence>
<feature type="domain" description="SRCR" evidence="14">
    <location>
        <begin position="2253"/>
        <end position="2362"/>
    </location>
</feature>
<feature type="disulfide bond" evidence="10">
    <location>
        <begin position="1740"/>
        <end position="1804"/>
    </location>
</feature>
<feature type="domain" description="SRCR" evidence="14">
    <location>
        <begin position="2830"/>
        <end position="2930"/>
    </location>
</feature>
<feature type="disulfide bond" evidence="10">
    <location>
        <begin position="338"/>
        <end position="348"/>
    </location>
</feature>
<feature type="disulfide bond" evidence="10">
    <location>
        <begin position="2443"/>
        <end position="2453"/>
    </location>
</feature>
<dbReference type="EMBL" id="CAJFCJ010000020">
    <property type="protein sequence ID" value="CAD5124262.1"/>
    <property type="molecule type" value="Genomic_DNA"/>
</dbReference>
<feature type="disulfide bond" evidence="10">
    <location>
        <begin position="999"/>
        <end position="1009"/>
    </location>
</feature>
<evidence type="ECO:0000256" key="6">
    <source>
        <dbReference type="ARBA" id="ARBA00023136"/>
    </source>
</evidence>
<dbReference type="PRINTS" id="PR00258">
    <property type="entry name" value="SPERACTRCPTR"/>
</dbReference>
<feature type="domain" description="SRCR" evidence="14">
    <location>
        <begin position="2490"/>
        <end position="2608"/>
    </location>
</feature>
<dbReference type="Pfam" id="PF00530">
    <property type="entry name" value="SRCR"/>
    <property type="match status" value="23"/>
</dbReference>
<dbReference type="PANTHER" id="PTHR19331:SF465">
    <property type="entry name" value="EGG PEPTIDE SPERACT RECEPTOR"/>
    <property type="match status" value="1"/>
</dbReference>
<organism evidence="15 16">
    <name type="scientific">Dimorphilus gyrociliatus</name>
    <dbReference type="NCBI Taxonomy" id="2664684"/>
    <lineage>
        <taxon>Eukaryota</taxon>
        <taxon>Metazoa</taxon>
        <taxon>Spiralia</taxon>
        <taxon>Lophotrochozoa</taxon>
        <taxon>Annelida</taxon>
        <taxon>Polychaeta</taxon>
        <taxon>Polychaeta incertae sedis</taxon>
        <taxon>Dinophilidae</taxon>
        <taxon>Dimorphilus</taxon>
    </lineage>
</organism>
<keyword evidence="7 10" id="KW-1015">Disulfide bond</keyword>
<feature type="domain" description="SRCR" evidence="14">
    <location>
        <begin position="1033"/>
        <end position="1133"/>
    </location>
</feature>
<accession>A0A7I8W6U5</accession>
<keyword evidence="5 12" id="KW-1133">Transmembrane helix</keyword>
<feature type="region of interest" description="Disordered" evidence="11">
    <location>
        <begin position="2944"/>
        <end position="2979"/>
    </location>
</feature>
<feature type="domain" description="SRCR" evidence="14">
    <location>
        <begin position="708"/>
        <end position="813"/>
    </location>
</feature>
<feature type="disulfide bond" evidence="10">
    <location>
        <begin position="2691"/>
        <end position="2701"/>
    </location>
</feature>
<feature type="disulfide bond" evidence="10">
    <location>
        <begin position="563"/>
        <end position="573"/>
    </location>
</feature>
<feature type="chain" id="PRO_5029609416" evidence="13">
    <location>
        <begin position="19"/>
        <end position="3124"/>
    </location>
</feature>
<feature type="domain" description="SRCR" evidence="14">
    <location>
        <begin position="2048"/>
        <end position="2150"/>
    </location>
</feature>
<feature type="domain" description="SRCR" evidence="14">
    <location>
        <begin position="1593"/>
        <end position="1702"/>
    </location>
</feature>
<feature type="disulfide bond" evidence="10">
    <location>
        <begin position="2899"/>
        <end position="2909"/>
    </location>
</feature>
<feature type="transmembrane region" description="Helical" evidence="12">
    <location>
        <begin position="3033"/>
        <end position="3054"/>
    </location>
</feature>
<feature type="domain" description="SRCR" evidence="14">
    <location>
        <begin position="2370"/>
        <end position="2493"/>
    </location>
</feature>
<feature type="domain" description="SRCR" evidence="14">
    <location>
        <begin position="1935"/>
        <end position="2041"/>
    </location>
</feature>
<feature type="disulfide bond" evidence="10">
    <location>
        <begin position="2115"/>
        <end position="2125"/>
    </location>
</feature>
<evidence type="ECO:0000256" key="5">
    <source>
        <dbReference type="ARBA" id="ARBA00022989"/>
    </source>
</evidence>
<comment type="caution">
    <text evidence="10">Lacks conserved residue(s) required for the propagation of feature annotation.</text>
</comment>
<feature type="disulfide bond" evidence="10">
    <location>
        <begin position="2330"/>
        <end position="2340"/>
    </location>
</feature>
<feature type="region of interest" description="Disordered" evidence="11">
    <location>
        <begin position="2991"/>
        <end position="3026"/>
    </location>
</feature>
<feature type="disulfide bond" evidence="10">
    <location>
        <begin position="859"/>
        <end position="920"/>
    </location>
</feature>
<sequence>MLRIILYYALYSLITVEAFAPGTVWMSPASPLLTTPTPHLLPKIAKELEVRLMKGRTEMKIEGRVEVRQKGIGQWGTICNDNFDDRDATVICRMLNFEWGEQINTISPGSNDQRIYLDELECTGDEPTLYTCHAEKWSHHNCEHEEDSSVKCHNTTVRLRNSNKIVSSSELTYGRLIVFKSKLSLEVCSSALNVQVADLACKLISEDYKYSKISSKIWIPVDDYRLSYSVSKITCKKDEQSFMNCEFTPNQKSCRSVSVLVCSKSIIEKNDNINMAFKDNGMVKITTSGVEAVLCNLYTTDNDATVACKHAGYNYGKVIAARNTGGKAYPYVGVNLNCTGQETSIFECSGWKSPSEMRNDCTRFFQDTSVICYKNNFKISLVDISKKNPNTGVVQMEIDGKFGTICGLHWGSLNARILCRSIGGDNPQFIDGVMAPALSNVGKGDLLLENVVCRGSEMDILKCSNNGWKVSNSVQCRNHRYDAAVKCFRNVKLYSPNGADNSGLVDLYDHNSKRWARVCGIGFTDAHAKLVCTQYGFKNGKSLCCSVEGYQPYRGLIASNFICTNNSTNLGSCKYQVGNQYCSDISQNYASVVCYNGESQGTTLSLEGGYYSANYVGRLRATIGKGMSGRVCNVGWTDNNAKVACRMLNFKSGIAYQYLSLGRGPFVMTGVNCKGTEANIDQCGRLPIRKSCHRDAGVLCFNDSPPEIELIGGPNQDSGTILVTFMNQTGTICDELWSDISARILCRSLNEKYTDGKAYMQSHFGQGIGLIYFSGAYCSGNELSIFQCSNYGFRATTKPSCLSHRSDAGVKCYKNIRLFPENENLVNKTTSGQVQIHTAFGWGLVCALNFGQLEANVVCRELGYQYAKSLRTNFFESGYRSYAIRNVRCVGNESSILNCAHERDGEKCPDQQWNFASVACANKSFDESVEVYMVKSDRQMNYTGYVRIRKYGIIGKVCYKQWGDKEAGIFCRQMGFNDGKAYNFNTQSRIPFWITNIKCKGSEKNLQDCVFNNDQLSDCNSANRKEAGVLCFMKNVNFQLSEGSSGYLTVTYDGQVGQICGQDLKNEEASVVCSQAGYEKGLIAYGPKKNNLPFFTQVTKCDGDEKSILQCANRGWKKTSFCQFVYIPLFKCIRNLQLIGSKSVNMVAGALKIAVQSGTVSNWYSICAEGWDDRDAKVACRQLGYNNGRAAYSIKGRYEEYIRYMHSEYECKGSEKKLQECTYKKSDWVYGLQCDAQIGYASAMCYKSEPLDFFIVKISSTVRDYAGVPIINYSGIDGFICANGWSDEDATVFCRQKNPIYTQGIAYKHYQSSRTAIYWLDSLKCKGSETSLNDCQHSGYGNITEMCNSGPAGVLCLDKNSIKFKLSDEKNRKGRVDITINGETGTFCNLNYFDNLEASAICRTINPKFTGGLRDRTEYPKGTGPIWSMGLNCRENVKDIYECSSSGWSPPRPHDPSYITYSACLKHNNDVTVICYEDVRIYDARSSVPNYGQLQVYQRPKNQWVSVCQNAVDQKTVDLICKEFGYSSGQLFCCNIHNMNNKAITKDSNMVKKVNCVSNAKKFSDCKLEYGQCSDFVSLLCSNDIKTTKEMKLHLNGPESGPSREIISGSIEVEKNGIKGYICGKNMTVETASVICKSFGKKSTFVSGFPFSYHGARLGSAPFLFSINCTGKEDNISECKLSPLGQHTGCISNDNAAGVICSTEETAIKYRIISKDFKKFDDTSYGRVQVYYNGIWGSVCGSSWNYLSAKVFCQSLGFSDGSVHKADTNDRNNPFFVSQVFCKGNEKNIFECPNGEFYPTADTCRQYGSSAGVYCYRKAKIEYSKPRAFDKVAHGLVKIYQDSNTYDNWFKVCNKGFTNKEASVVCRTMGFQYGISFCCNAYGIDTRAGSMVKISCKYGNESSLSSCKLQSCQDLEYASVACSHNKILPTNEYEIRLENGVKDQSTGKVKVKIAGVEGRLCADGWTDEDAKVVCRSLGFNGGQAYQHNEESNVFYSPFNGPYWSNKFNCNGNEKRIGDCKHIGWGNIKTCKSKHAAGVICYRNHGVYFRIGKGNSSRGTIQVAVDGVWGTLCDDLWGANDAKVMCRMMGYADGRPLYNSHFGPGSGPIYANGFRCNGNETSLLRCSTTGWKPATRLFCRNHEEDAGVECFHSVRFYKYTSKNTSGPLQIYTNNTWQVICSDNFTDEIANEACIKLGFDYGLAICCSAYGNIFPRTSVFSNQLDFNPRLQKFSDLISTRKCITNTYASAACFHKRNLDNPQKKIVLEKDKSGRVFVDYLKTKWKICGNGWDDEDAVVACRSVGFTHGKAYRHIKYFPSDIEHPYIMSNVSCLGTEKNLLDCERGNRFELNNCSDQHDAAVICFNDTSEKTIEFSINGSSSEGRVMVEVGGTRATLCNIAFNQVSASILCKQNGFSEGFILKDTTEYEKDTGLDKIPIWVHNLKCSGQEKTLRECPHTGFDFFIPKPYPSSTNSLPSQRPAPCMTHKQDAFIKCVNSPIIGRDYTSFEGAIQAFNKEDGSWQLVCSDSFSQREALVACKTHGFNYATIINGSAFLPLYMKKNKKELTEFHDYNYANVKCKTGEETSYDQCSVQFKYKGCKSKTYASVVCSNTVTKPLTTNWSLMKLKQNNLAMPYTFIIATKRGNMSPAAIFNKGFTNKEAMVSCRELGYSSGYHYRLSHSTDLPIAFHNIKCTGEEKKLRDCKNIKEGAGERKLADIYNVNFAAGVLCYNTFKLEITSNNRAEICVDGKCYSICSLSDNSIAANLFCKMKNYKSGLKIKGSGLHTGSMNGYWPSFLCTEADSSLFNCNSAHCGYYGIPLYVHCFEKELEISNIVLSSSTNEGIVTIEIESSTERGWICADTFGVNEARVICNYLGYEKGRVLKVTNPINDLRKFFNKFTCPENATSIDDCEYSFFDSYFCLTKPGAGVSCSVPIITKQNTIETTKVTPTRSRTTKETSTGSVSTEVTNSQTTEITSTKSRITKVTPSSITAKTKSTISSSTSAPKSSTLKLASTASPQVKQNKQKDNSISKSTIIGVSCAVGLVILILIAFFICYKTRRERLQTPRPTRMSELPDPFSANNDGLQFSNRIYEKMSEPSDMRVYEKNVRSSVSSDLNLVENEEFDA</sequence>
<feature type="compositionally biased region" description="Polar residues" evidence="11">
    <location>
        <begin position="2969"/>
        <end position="2979"/>
    </location>
</feature>
<evidence type="ECO:0000256" key="8">
    <source>
        <dbReference type="ARBA" id="ARBA00023170"/>
    </source>
</evidence>
<proteinExistence type="predicted"/>
<dbReference type="OrthoDB" id="6153669at2759"/>
<dbReference type="PROSITE" id="PS00420">
    <property type="entry name" value="SRCR_1"/>
    <property type="match status" value="1"/>
</dbReference>
<feature type="domain" description="SRCR" evidence="14">
    <location>
        <begin position="1136"/>
        <end position="1246"/>
    </location>
</feature>
<keyword evidence="4" id="KW-0677">Repeat</keyword>
<feature type="domain" description="SRCR" evidence="14">
    <location>
        <begin position="1256"/>
        <end position="1357"/>
    </location>
</feature>
<dbReference type="SMART" id="SM00202">
    <property type="entry name" value="SR"/>
    <property type="match status" value="21"/>
</dbReference>
<evidence type="ECO:0000256" key="1">
    <source>
        <dbReference type="ARBA" id="ARBA00004167"/>
    </source>
</evidence>
<feature type="domain" description="SRCR" evidence="14">
    <location>
        <begin position="2153"/>
        <end position="2197"/>
    </location>
</feature>
<dbReference type="FunFam" id="3.10.250.10:FF:000007">
    <property type="entry name" value="Soluble scavenger receptor cysteine-rich domain-containing protein SSC5D"/>
    <property type="match status" value="1"/>
</dbReference>
<gene>
    <name evidence="15" type="ORF">DGYR_LOCUS11834</name>
</gene>
<dbReference type="SUPFAM" id="SSF56487">
    <property type="entry name" value="SRCR-like"/>
    <property type="match status" value="26"/>
</dbReference>
<feature type="domain" description="SRCR" evidence="14">
    <location>
        <begin position="1362"/>
        <end position="1476"/>
    </location>
</feature>
<feature type="signal peptide" evidence="13">
    <location>
        <begin position="1"/>
        <end position="18"/>
    </location>
</feature>
<dbReference type="GO" id="GO:0016020">
    <property type="term" value="C:membrane"/>
    <property type="evidence" value="ECO:0007669"/>
    <property type="project" value="UniProtKB-SubCell"/>
</dbReference>
<name>A0A7I8W6U5_9ANNE</name>
<keyword evidence="16" id="KW-1185">Reference proteome</keyword>
<feature type="domain" description="SRCR" evidence="14">
    <location>
        <begin position="604"/>
        <end position="701"/>
    </location>
</feature>
<evidence type="ECO:0000256" key="11">
    <source>
        <dbReference type="SAM" id="MobiDB-lite"/>
    </source>
</evidence>
<protein>
    <submittedName>
        <fullName evidence="15">DgyrCDS12556</fullName>
    </submittedName>
</protein>
<dbReference type="FunFam" id="3.10.250.10:FF:000001">
    <property type="entry name" value="Lysyl oxidase 4 isoform X1"/>
    <property type="match status" value="1"/>
</dbReference>
<feature type="compositionally biased region" description="Low complexity" evidence="11">
    <location>
        <begin position="2944"/>
        <end position="2968"/>
    </location>
</feature>
<feature type="domain" description="SRCR" evidence="14">
    <location>
        <begin position="931"/>
        <end position="1032"/>
    </location>
</feature>
<feature type="domain" description="SRCR" evidence="14">
    <location>
        <begin position="1821"/>
        <end position="1923"/>
    </location>
</feature>
<evidence type="ECO:0000313" key="16">
    <source>
        <dbReference type="Proteomes" id="UP000549394"/>
    </source>
</evidence>
<evidence type="ECO:0000313" key="15">
    <source>
        <dbReference type="EMBL" id="CAD5124262.1"/>
    </source>
</evidence>
<feature type="disulfide bond" evidence="10">
    <location>
        <begin position="1211"/>
        <end position="1221"/>
    </location>
</feature>
<dbReference type="Proteomes" id="UP000549394">
    <property type="component" value="Unassembled WGS sequence"/>
</dbReference>
<feature type="domain" description="SRCR" evidence="14">
    <location>
        <begin position="1479"/>
        <end position="1582"/>
    </location>
</feature>
<feature type="compositionally biased region" description="Polar residues" evidence="11">
    <location>
        <begin position="3012"/>
        <end position="3021"/>
    </location>
</feature>